<dbReference type="Proteomes" id="UP000285123">
    <property type="component" value="Unassembled WGS sequence"/>
</dbReference>
<sequence>MIIFKRIAILVALLALAGCANLQRTDFPPPEGPAEPAPPEPPSEPDREPEPDRQPPSPPQQPPAEMPPRSAQEASSPAVLSLLGRAETLARGGHMEMAAATLERALDLEPRNPFIYQRLASVRLAQDQAGQAEAMARKSNSVAGNNPFVRADNWRLIAEARQSTGDGNGARDARARADEYRSASQQLGR</sequence>
<dbReference type="SUPFAM" id="SSF48452">
    <property type="entry name" value="TPR-like"/>
    <property type="match status" value="1"/>
</dbReference>
<reference evidence="3 4" key="1">
    <citation type="submission" date="2013-10" db="EMBL/GenBank/DDBJ databases">
        <title>Salinisphaera halophila YIM 95161 Genome Sequencing.</title>
        <authorList>
            <person name="Lai Q."/>
            <person name="Li C."/>
            <person name="Shao Z."/>
        </authorList>
    </citation>
    <scope>NUCLEOTIDE SEQUENCE [LARGE SCALE GENOMIC DNA]</scope>
    <source>
        <strain evidence="3 4">YIM 95161</strain>
    </source>
</reference>
<accession>A0A423PE87</accession>
<feature type="chain" id="PRO_5019327198" evidence="2">
    <location>
        <begin position="23"/>
        <end position="189"/>
    </location>
</feature>
<evidence type="ECO:0000256" key="1">
    <source>
        <dbReference type="SAM" id="MobiDB-lite"/>
    </source>
</evidence>
<proteinExistence type="predicted"/>
<feature type="compositionally biased region" description="Basic and acidic residues" evidence="1">
    <location>
        <begin position="44"/>
        <end position="53"/>
    </location>
</feature>
<protein>
    <submittedName>
        <fullName evidence="3">Uncharacterized protein</fullName>
    </submittedName>
</protein>
<comment type="caution">
    <text evidence="3">The sequence shown here is derived from an EMBL/GenBank/DDBJ whole genome shotgun (WGS) entry which is preliminary data.</text>
</comment>
<feature type="compositionally biased region" description="Pro residues" evidence="1">
    <location>
        <begin position="54"/>
        <end position="66"/>
    </location>
</feature>
<evidence type="ECO:0000313" key="4">
    <source>
        <dbReference type="Proteomes" id="UP000285123"/>
    </source>
</evidence>
<feature type="compositionally biased region" description="Pro residues" evidence="1">
    <location>
        <begin position="27"/>
        <end position="42"/>
    </location>
</feature>
<feature type="compositionally biased region" description="Basic and acidic residues" evidence="1">
    <location>
        <begin position="169"/>
        <end position="181"/>
    </location>
</feature>
<feature type="region of interest" description="Disordered" evidence="1">
    <location>
        <begin position="25"/>
        <end position="77"/>
    </location>
</feature>
<gene>
    <name evidence="3" type="ORF">SAHL_16255</name>
</gene>
<keyword evidence="2" id="KW-0732">Signal</keyword>
<name>A0A423PE87_9GAMM</name>
<dbReference type="OrthoDB" id="6196966at2"/>
<dbReference type="PROSITE" id="PS51257">
    <property type="entry name" value="PROKAR_LIPOPROTEIN"/>
    <property type="match status" value="1"/>
</dbReference>
<evidence type="ECO:0000313" key="3">
    <source>
        <dbReference type="EMBL" id="ROO23912.1"/>
    </source>
</evidence>
<organism evidence="3 4">
    <name type="scientific">Salinisphaera orenii YIM 95161</name>
    <dbReference type="NCBI Taxonomy" id="1051139"/>
    <lineage>
        <taxon>Bacteria</taxon>
        <taxon>Pseudomonadati</taxon>
        <taxon>Pseudomonadota</taxon>
        <taxon>Gammaproteobacteria</taxon>
        <taxon>Salinisphaerales</taxon>
        <taxon>Salinisphaeraceae</taxon>
        <taxon>Salinisphaera</taxon>
    </lineage>
</organism>
<feature type="region of interest" description="Disordered" evidence="1">
    <location>
        <begin position="160"/>
        <end position="189"/>
    </location>
</feature>
<dbReference type="InterPro" id="IPR011990">
    <property type="entry name" value="TPR-like_helical_dom_sf"/>
</dbReference>
<evidence type="ECO:0000256" key="2">
    <source>
        <dbReference type="SAM" id="SignalP"/>
    </source>
</evidence>
<dbReference type="RefSeq" id="WP_123592448.1">
    <property type="nucleotide sequence ID" value="NZ_AYKF01000132.1"/>
</dbReference>
<dbReference type="EMBL" id="AYKF01000132">
    <property type="protein sequence ID" value="ROO23912.1"/>
    <property type="molecule type" value="Genomic_DNA"/>
</dbReference>
<dbReference type="Gene3D" id="1.25.40.10">
    <property type="entry name" value="Tetratricopeptide repeat domain"/>
    <property type="match status" value="1"/>
</dbReference>
<dbReference type="AlphaFoldDB" id="A0A423PE87"/>
<feature type="signal peptide" evidence="2">
    <location>
        <begin position="1"/>
        <end position="22"/>
    </location>
</feature>